<organism evidence="2">
    <name type="scientific">marine sediment metagenome</name>
    <dbReference type="NCBI Taxonomy" id="412755"/>
    <lineage>
        <taxon>unclassified sequences</taxon>
        <taxon>metagenomes</taxon>
        <taxon>ecological metagenomes</taxon>
    </lineage>
</organism>
<protein>
    <submittedName>
        <fullName evidence="2">Uncharacterized protein</fullName>
    </submittedName>
</protein>
<keyword evidence="1" id="KW-0175">Coiled coil</keyword>
<evidence type="ECO:0000256" key="1">
    <source>
        <dbReference type="SAM" id="Coils"/>
    </source>
</evidence>
<accession>A0A0F8WNB5</accession>
<dbReference type="AlphaFoldDB" id="A0A0F8WNB5"/>
<sequence>MAAVELEKAEIAVKELAPQATELVQEANECRIIVPAHYEQVGQEVQRINGRMKDIEELRKSLTKPLDEVKARIMDLFRPILTSCQESVRILKAKMLTYQQEQETIRRQEEDRLREETRKENDYGICENIKRSYSGGS</sequence>
<dbReference type="EMBL" id="LAZR01064102">
    <property type="protein sequence ID" value="KKK58193.1"/>
    <property type="molecule type" value="Genomic_DNA"/>
</dbReference>
<gene>
    <name evidence="2" type="ORF">LCGC14_3046890</name>
</gene>
<feature type="coiled-coil region" evidence="1">
    <location>
        <begin position="91"/>
        <end position="118"/>
    </location>
</feature>
<reference evidence="2" key="1">
    <citation type="journal article" date="2015" name="Nature">
        <title>Complex archaea that bridge the gap between prokaryotes and eukaryotes.</title>
        <authorList>
            <person name="Spang A."/>
            <person name="Saw J.H."/>
            <person name="Jorgensen S.L."/>
            <person name="Zaremba-Niedzwiedzka K."/>
            <person name="Martijn J."/>
            <person name="Lind A.E."/>
            <person name="van Eijk R."/>
            <person name="Schleper C."/>
            <person name="Guy L."/>
            <person name="Ettema T.J."/>
        </authorList>
    </citation>
    <scope>NUCLEOTIDE SEQUENCE</scope>
</reference>
<proteinExistence type="predicted"/>
<name>A0A0F8WNB5_9ZZZZ</name>
<comment type="caution">
    <text evidence="2">The sequence shown here is derived from an EMBL/GenBank/DDBJ whole genome shotgun (WGS) entry which is preliminary data.</text>
</comment>
<evidence type="ECO:0000313" key="2">
    <source>
        <dbReference type="EMBL" id="KKK58193.1"/>
    </source>
</evidence>